<feature type="compositionally biased region" description="Basic residues" evidence="1">
    <location>
        <begin position="7"/>
        <end position="16"/>
    </location>
</feature>
<feature type="region of interest" description="Disordered" evidence="1">
    <location>
        <begin position="41"/>
        <end position="79"/>
    </location>
</feature>
<keyword evidence="2" id="KW-0812">Transmembrane</keyword>
<feature type="transmembrane region" description="Helical" evidence="2">
    <location>
        <begin position="83"/>
        <end position="104"/>
    </location>
</feature>
<dbReference type="InterPro" id="IPR021775">
    <property type="entry name" value="DUF3339"/>
</dbReference>
<reference evidence="3" key="2">
    <citation type="submission" date="2015-07" db="EMBL/GenBank/DDBJ databases">
        <authorList>
            <person name="Noorani M."/>
        </authorList>
    </citation>
    <scope>NUCLEOTIDE SEQUENCE</scope>
    <source>
        <strain evidence="3">Yugu1</strain>
    </source>
</reference>
<gene>
    <name evidence="3" type="ORF">SETIT_7G074200v2</name>
</gene>
<keyword evidence="2" id="KW-1133">Transmembrane helix</keyword>
<protein>
    <submittedName>
        <fullName evidence="3">Uncharacterized protein</fullName>
    </submittedName>
</protein>
<feature type="compositionally biased region" description="Basic and acidic residues" evidence="1">
    <location>
        <begin position="41"/>
        <end position="69"/>
    </location>
</feature>
<evidence type="ECO:0000256" key="1">
    <source>
        <dbReference type="SAM" id="MobiDB-lite"/>
    </source>
</evidence>
<name>A0A368RTA1_SETIT</name>
<sequence length="151" mass="16333">MTGGPPRRSRRARGPRRAFPSSSKMRDCHWQAHCARGREFENAEKASRFGREPAAEGSGDRREGGREGKGGISRQPAAVDRPMADWGPVIVATALFVVLTPGLLCTLPGRGRVAEFGSMHTSPIAIIVHAILYFALITIFLIAIGIHIYAG</sequence>
<dbReference type="PANTHER" id="PTHR33128">
    <property type="entry name" value="OS05G0103400 PROTEIN"/>
    <property type="match status" value="1"/>
</dbReference>
<accession>A0A368RTA1</accession>
<dbReference type="OrthoDB" id="652307at2759"/>
<reference evidence="3" key="1">
    <citation type="journal article" date="2012" name="Nat. Biotechnol.">
        <title>Reference genome sequence of the model plant Setaria.</title>
        <authorList>
            <person name="Bennetzen J.L."/>
            <person name="Schmutz J."/>
            <person name="Wang H."/>
            <person name="Percifield R."/>
            <person name="Hawkins J."/>
            <person name="Pontaroli A.C."/>
            <person name="Estep M."/>
            <person name="Feng L."/>
            <person name="Vaughn J.N."/>
            <person name="Grimwood J."/>
            <person name="Jenkins J."/>
            <person name="Barry K."/>
            <person name="Lindquist E."/>
            <person name="Hellsten U."/>
            <person name="Deshpande S."/>
            <person name="Wang X."/>
            <person name="Wu X."/>
            <person name="Mitros T."/>
            <person name="Triplett J."/>
            <person name="Yang X."/>
            <person name="Ye C.Y."/>
            <person name="Mauro-Herrera M."/>
            <person name="Wang L."/>
            <person name="Li P."/>
            <person name="Sharma M."/>
            <person name="Sharma R."/>
            <person name="Ronald P.C."/>
            <person name="Panaud O."/>
            <person name="Kellogg E.A."/>
            <person name="Brutnell T.P."/>
            <person name="Doust A.N."/>
            <person name="Tuskan G.A."/>
            <person name="Rokhsar D."/>
            <person name="Devos K.M."/>
        </authorList>
    </citation>
    <scope>NUCLEOTIDE SEQUENCE [LARGE SCALE GENOMIC DNA]</scope>
    <source>
        <strain evidence="3">Yugu1</strain>
    </source>
</reference>
<dbReference type="AlphaFoldDB" id="A0A368RTA1"/>
<dbReference type="STRING" id="4555.A0A368RTA1"/>
<feature type="region of interest" description="Disordered" evidence="1">
    <location>
        <begin position="1"/>
        <end position="28"/>
    </location>
</feature>
<feature type="transmembrane region" description="Helical" evidence="2">
    <location>
        <begin position="124"/>
        <end position="150"/>
    </location>
</feature>
<keyword evidence="2" id="KW-0472">Membrane</keyword>
<evidence type="ECO:0000313" key="3">
    <source>
        <dbReference type="EMBL" id="RCV33313.1"/>
    </source>
</evidence>
<dbReference type="PANTHER" id="PTHR33128:SF34">
    <property type="entry name" value="OS04G0387600 PROTEIN"/>
    <property type="match status" value="1"/>
</dbReference>
<evidence type="ECO:0000256" key="2">
    <source>
        <dbReference type="SAM" id="Phobius"/>
    </source>
</evidence>
<organism evidence="3">
    <name type="scientific">Setaria italica</name>
    <name type="common">Foxtail millet</name>
    <name type="synonym">Panicum italicum</name>
    <dbReference type="NCBI Taxonomy" id="4555"/>
    <lineage>
        <taxon>Eukaryota</taxon>
        <taxon>Viridiplantae</taxon>
        <taxon>Streptophyta</taxon>
        <taxon>Embryophyta</taxon>
        <taxon>Tracheophyta</taxon>
        <taxon>Spermatophyta</taxon>
        <taxon>Magnoliopsida</taxon>
        <taxon>Liliopsida</taxon>
        <taxon>Poales</taxon>
        <taxon>Poaceae</taxon>
        <taxon>PACMAD clade</taxon>
        <taxon>Panicoideae</taxon>
        <taxon>Panicodae</taxon>
        <taxon>Paniceae</taxon>
        <taxon>Cenchrinae</taxon>
        <taxon>Setaria</taxon>
    </lineage>
</organism>
<dbReference type="Pfam" id="PF11820">
    <property type="entry name" value="DUF3339"/>
    <property type="match status" value="1"/>
</dbReference>
<proteinExistence type="predicted"/>
<dbReference type="EMBL" id="CM003534">
    <property type="protein sequence ID" value="RCV33313.1"/>
    <property type="molecule type" value="Genomic_DNA"/>
</dbReference>